<dbReference type="GO" id="GO:0016987">
    <property type="term" value="F:sigma factor activity"/>
    <property type="evidence" value="ECO:0007669"/>
    <property type="project" value="UniProtKB-KW"/>
</dbReference>
<evidence type="ECO:0000256" key="3">
    <source>
        <dbReference type="ARBA" id="ARBA00023082"/>
    </source>
</evidence>
<evidence type="ECO:0000313" key="9">
    <source>
        <dbReference type="Proteomes" id="UP000000447"/>
    </source>
</evidence>
<sequence length="436" mass="48210">MTSRTTLVHKQPPDLTDDELVARFRAGDREAFALLYERYVDRVYDFVARLVRDREAAADLTQETFLKAMQGLRARHVQGSLRAWLFTIARNTVIDYQRRQRTTAFSQLPSPEGEEWEPELPASGPEAEPEETARRRELAELVWQAARGLPPSDYTILELALRHDLTPAEVARVVGVRRGAINTRLSRVRDALEESFTVLLLARRGREDCPELARLLEGVVLPLGLTPELRRAVARHVDQCEICQRNRRAISAVDLLPALAPILPAPEIREKIRQSLEQALATPASAPHPVQKLQEWLRQSAWGKALAGLVAGMVVLVSAGWAYLSWGTAPVKVETRNCPPLELRLAGPAALAGRALGVPSLLAPGQPASFRLPAGEIEVQVSEREATLRLAGIPVRIRILADLAAVSWDGEDLLGQGPVQRQVARSARQAVVLVCR</sequence>
<evidence type="ECO:0000256" key="6">
    <source>
        <dbReference type="SAM" id="Phobius"/>
    </source>
</evidence>
<keyword evidence="6" id="KW-1133">Transmembrane helix</keyword>
<dbReference type="NCBIfam" id="TIGR02937">
    <property type="entry name" value="sigma70-ECF"/>
    <property type="match status" value="1"/>
</dbReference>
<dbReference type="InterPro" id="IPR013324">
    <property type="entry name" value="RNA_pol_sigma_r3/r4-like"/>
</dbReference>
<evidence type="ECO:0000256" key="1">
    <source>
        <dbReference type="ARBA" id="ARBA00010641"/>
    </source>
</evidence>
<feature type="region of interest" description="Disordered" evidence="5">
    <location>
        <begin position="104"/>
        <end position="133"/>
    </location>
</feature>
<comment type="similarity">
    <text evidence="1">Belongs to the sigma-70 factor family. ECF subfamily.</text>
</comment>
<keyword evidence="9" id="KW-1185">Reference proteome</keyword>
<keyword evidence="2" id="KW-0805">Transcription regulation</keyword>
<feature type="transmembrane region" description="Helical" evidence="6">
    <location>
        <begin position="305"/>
        <end position="326"/>
    </location>
</feature>
<dbReference type="Pfam" id="PF04542">
    <property type="entry name" value="Sigma70_r2"/>
    <property type="match status" value="1"/>
</dbReference>
<dbReference type="Gene3D" id="1.10.10.10">
    <property type="entry name" value="Winged helix-like DNA-binding domain superfamily/Winged helix DNA-binding domain"/>
    <property type="match status" value="1"/>
</dbReference>
<dbReference type="Proteomes" id="UP000000447">
    <property type="component" value="Plasmid unnamed"/>
</dbReference>
<proteinExistence type="inferred from homology"/>
<keyword evidence="4" id="KW-0804">Transcription</keyword>
<dbReference type="InterPro" id="IPR007627">
    <property type="entry name" value="RNA_pol_sigma70_r2"/>
</dbReference>
<keyword evidence="3" id="KW-0731">Sigma factor</keyword>
<dbReference type="Gene3D" id="1.10.1740.10">
    <property type="match status" value="1"/>
</dbReference>
<evidence type="ECO:0000313" key="8">
    <source>
        <dbReference type="EMBL" id="ACM06878.1"/>
    </source>
</evidence>
<evidence type="ECO:0000256" key="4">
    <source>
        <dbReference type="ARBA" id="ARBA00023163"/>
    </source>
</evidence>
<accession>B9L3Q1</accession>
<protein>
    <submittedName>
        <fullName evidence="8">Alanine-rich protein, putative</fullName>
    </submittedName>
</protein>
<dbReference type="eggNOG" id="COG1595">
    <property type="taxonomic scope" value="Bacteria"/>
</dbReference>
<evidence type="ECO:0000256" key="2">
    <source>
        <dbReference type="ARBA" id="ARBA00023015"/>
    </source>
</evidence>
<evidence type="ECO:0000259" key="7">
    <source>
        <dbReference type="Pfam" id="PF04542"/>
    </source>
</evidence>
<dbReference type="SUPFAM" id="SSF88659">
    <property type="entry name" value="Sigma3 and sigma4 domains of RNA polymerase sigma factors"/>
    <property type="match status" value="1"/>
</dbReference>
<gene>
    <name evidence="8" type="ordered locus">trd_A0415</name>
</gene>
<geneLocation type="plasmid" evidence="9">
    <name>Tros</name>
</geneLocation>
<keyword evidence="6" id="KW-0812">Transmembrane</keyword>
<dbReference type="InterPro" id="IPR014284">
    <property type="entry name" value="RNA_pol_sigma-70_dom"/>
</dbReference>
<dbReference type="GO" id="GO:0006352">
    <property type="term" value="P:DNA-templated transcription initiation"/>
    <property type="evidence" value="ECO:0007669"/>
    <property type="project" value="InterPro"/>
</dbReference>
<dbReference type="AlphaFoldDB" id="B9L3Q1"/>
<dbReference type="InterPro" id="IPR036388">
    <property type="entry name" value="WH-like_DNA-bd_sf"/>
</dbReference>
<dbReference type="InterPro" id="IPR039425">
    <property type="entry name" value="RNA_pol_sigma-70-like"/>
</dbReference>
<dbReference type="KEGG" id="tro:trd_A0415"/>
<dbReference type="EMBL" id="CP001276">
    <property type="protein sequence ID" value="ACM06878.1"/>
    <property type="molecule type" value="Genomic_DNA"/>
</dbReference>
<keyword evidence="8" id="KW-0614">Plasmid</keyword>
<organism evidence="8 9">
    <name type="scientific">Thermomicrobium roseum (strain ATCC 27502 / DSM 5159 / P-2)</name>
    <dbReference type="NCBI Taxonomy" id="309801"/>
    <lineage>
        <taxon>Bacteria</taxon>
        <taxon>Pseudomonadati</taxon>
        <taxon>Thermomicrobiota</taxon>
        <taxon>Thermomicrobia</taxon>
        <taxon>Thermomicrobiales</taxon>
        <taxon>Thermomicrobiaceae</taxon>
        <taxon>Thermomicrobium</taxon>
    </lineage>
</organism>
<dbReference type="PANTHER" id="PTHR43133:SF62">
    <property type="entry name" value="RNA POLYMERASE SIGMA FACTOR SIGZ"/>
    <property type="match status" value="1"/>
</dbReference>
<dbReference type="InterPro" id="IPR013325">
    <property type="entry name" value="RNA_pol_sigma_r2"/>
</dbReference>
<dbReference type="RefSeq" id="WP_012642865.1">
    <property type="nucleotide sequence ID" value="NC_011961.1"/>
</dbReference>
<keyword evidence="6" id="KW-0472">Membrane</keyword>
<dbReference type="OrthoDB" id="158189at2"/>
<name>B9L3Q1_THERP</name>
<feature type="domain" description="RNA polymerase sigma-70 region 2" evidence="7">
    <location>
        <begin position="35"/>
        <end position="101"/>
    </location>
</feature>
<dbReference type="SUPFAM" id="SSF88946">
    <property type="entry name" value="Sigma2 domain of RNA polymerase sigma factors"/>
    <property type="match status" value="1"/>
</dbReference>
<reference evidence="8 9" key="1">
    <citation type="journal article" date="2009" name="PLoS ONE">
        <title>Complete genome sequence of the aerobic CO-oxidizing thermophile Thermomicrobium roseum.</title>
        <authorList>
            <person name="Wu D."/>
            <person name="Raymond J."/>
            <person name="Wu M."/>
            <person name="Chatterji S."/>
            <person name="Ren Q."/>
            <person name="Graham J.E."/>
            <person name="Bryant D.A."/>
            <person name="Robb F."/>
            <person name="Colman A."/>
            <person name="Tallon L.J."/>
            <person name="Badger J.H."/>
            <person name="Madupu R."/>
            <person name="Ward N.L."/>
            <person name="Eisen J.A."/>
        </authorList>
    </citation>
    <scope>NUCLEOTIDE SEQUENCE [LARGE SCALE GENOMIC DNA]</scope>
    <source>
        <strain evidence="9">ATCC 27502 / DSM 5159 / P-2</strain>
        <plasmid evidence="8">unnamed</plasmid>
    </source>
</reference>
<dbReference type="PANTHER" id="PTHR43133">
    <property type="entry name" value="RNA POLYMERASE ECF-TYPE SIGMA FACTO"/>
    <property type="match status" value="1"/>
</dbReference>
<dbReference type="HOGENOM" id="CLU_628415_0_0_0"/>
<evidence type="ECO:0000256" key="5">
    <source>
        <dbReference type="SAM" id="MobiDB-lite"/>
    </source>
</evidence>